<dbReference type="Proteomes" id="UP000799539">
    <property type="component" value="Unassembled WGS sequence"/>
</dbReference>
<proteinExistence type="predicted"/>
<feature type="region of interest" description="Disordered" evidence="1">
    <location>
        <begin position="552"/>
        <end position="591"/>
    </location>
</feature>
<evidence type="ECO:0000313" key="3">
    <source>
        <dbReference type="Proteomes" id="UP000799539"/>
    </source>
</evidence>
<feature type="region of interest" description="Disordered" evidence="1">
    <location>
        <begin position="276"/>
        <end position="348"/>
    </location>
</feature>
<reference evidence="2" key="1">
    <citation type="journal article" date="2020" name="Stud. Mycol.">
        <title>101 Dothideomycetes genomes: a test case for predicting lifestyles and emergence of pathogens.</title>
        <authorList>
            <person name="Haridas S."/>
            <person name="Albert R."/>
            <person name="Binder M."/>
            <person name="Bloem J."/>
            <person name="Labutti K."/>
            <person name="Salamov A."/>
            <person name="Andreopoulos B."/>
            <person name="Baker S."/>
            <person name="Barry K."/>
            <person name="Bills G."/>
            <person name="Bluhm B."/>
            <person name="Cannon C."/>
            <person name="Castanera R."/>
            <person name="Culley D."/>
            <person name="Daum C."/>
            <person name="Ezra D."/>
            <person name="Gonzalez J."/>
            <person name="Henrissat B."/>
            <person name="Kuo A."/>
            <person name="Liang C."/>
            <person name="Lipzen A."/>
            <person name="Lutzoni F."/>
            <person name="Magnuson J."/>
            <person name="Mondo S."/>
            <person name="Nolan M."/>
            <person name="Ohm R."/>
            <person name="Pangilinan J."/>
            <person name="Park H.-J."/>
            <person name="Ramirez L."/>
            <person name="Alfaro M."/>
            <person name="Sun H."/>
            <person name="Tritt A."/>
            <person name="Yoshinaga Y."/>
            <person name="Zwiers L.-H."/>
            <person name="Turgeon B."/>
            <person name="Goodwin S."/>
            <person name="Spatafora J."/>
            <person name="Crous P."/>
            <person name="Grigoriev I."/>
        </authorList>
    </citation>
    <scope>NUCLEOTIDE SEQUENCE</scope>
    <source>
        <strain evidence="2">SCOH1-5</strain>
    </source>
</reference>
<gene>
    <name evidence="2" type="ORF">CERZMDRAFT_80467</name>
</gene>
<dbReference type="AlphaFoldDB" id="A0A6A6FWE2"/>
<name>A0A6A6FWE2_9PEZI</name>
<sequence length="605" mass="67060">MCFQHFTTFLCGCTRLQEQECDLVEQLDINFWRKIDCAYYHSEHVDEQVHCGAGRFYCSATKDGVCFDKIERAHEESKRRHVAVVNELAMRKRILLSKRDVWLAQGATIPQILALGEVKVLNSYLSIVDRQRQQCEHEILIWMKVKALAKQHHDTHQLHKREGRPEGPPFEQFLASFHPQVLARINAPSVPSGDGADAPHLPQPPLAVQPPNETLHQKPSLVRPAPVQQHLPQGPFQSVGAFHQINSAAQASLSQQTRAQAQQRAVQNAIPEMRAHQQKFARTKKRKMDPASSPGKSSSVVRRSSRVKDKQINYRDDDSDLSGSFSPIKAKSDSSGFSPGKTDPIDSPAHARAIGRKASGLLREHMISEPKLSLADKIGDWRRHDSAIFVPSGPFEDGLPQATAGLKRKAVDGGIALPAGTRLKQEWMADQRLSVDNAYGVRMQALPSQQVYGCFNPMMVPDFQTTSQIKHENSDTADPVKRFEAFVTPPHLNQGGPVESSMATPVQNISTAAPMWFNPLAAQMPDHPDNPVASPAEMSPEPMDDLAHLEDIAMAEQGDSERPVEEPFADIGEPRAAGPNSDENISSDDFDWTLLAQEDDCSRSA</sequence>
<accession>A0A6A6FWE2</accession>
<protein>
    <submittedName>
        <fullName evidence="2">Uncharacterized protein</fullName>
    </submittedName>
</protein>
<keyword evidence="3" id="KW-1185">Reference proteome</keyword>
<evidence type="ECO:0000256" key="1">
    <source>
        <dbReference type="SAM" id="MobiDB-lite"/>
    </source>
</evidence>
<feature type="compositionally biased region" description="Basic and acidic residues" evidence="1">
    <location>
        <begin position="306"/>
        <end position="316"/>
    </location>
</feature>
<dbReference type="EMBL" id="ML992662">
    <property type="protein sequence ID" value="KAF2217792.1"/>
    <property type="molecule type" value="Genomic_DNA"/>
</dbReference>
<evidence type="ECO:0000313" key="2">
    <source>
        <dbReference type="EMBL" id="KAF2217792.1"/>
    </source>
</evidence>
<organism evidence="2 3">
    <name type="scientific">Cercospora zeae-maydis SCOH1-5</name>
    <dbReference type="NCBI Taxonomy" id="717836"/>
    <lineage>
        <taxon>Eukaryota</taxon>
        <taxon>Fungi</taxon>
        <taxon>Dikarya</taxon>
        <taxon>Ascomycota</taxon>
        <taxon>Pezizomycotina</taxon>
        <taxon>Dothideomycetes</taxon>
        <taxon>Dothideomycetidae</taxon>
        <taxon>Mycosphaerellales</taxon>
        <taxon>Mycosphaerellaceae</taxon>
        <taxon>Cercospora</taxon>
    </lineage>
</organism>
<feature type="region of interest" description="Disordered" evidence="1">
    <location>
        <begin position="186"/>
        <end position="235"/>
    </location>
</feature>
<feature type="compositionally biased region" description="Basic residues" evidence="1">
    <location>
        <begin position="276"/>
        <end position="287"/>
    </location>
</feature>
<dbReference type="OrthoDB" id="3640218at2759"/>